<dbReference type="OrthoDB" id="3452254at2"/>
<feature type="domain" description="ABC transporter" evidence="7">
    <location>
        <begin position="6"/>
        <end position="230"/>
    </location>
</feature>
<protein>
    <submittedName>
        <fullName evidence="8">ABC-2 type transport system ATP-binding protein</fullName>
    </submittedName>
</protein>
<evidence type="ECO:0000256" key="6">
    <source>
        <dbReference type="ARBA" id="ARBA00023251"/>
    </source>
</evidence>
<sequence>MTDIALRAVHLTKRYGRLTALDDLNLDVIRGEVFGFLGPNGAGKSTTIRLLLGLARPSSGHAEVFGVAAADVTRAHRLLAYVPADVALWPHMTGAEILHLQARTGPGTDLAYRDELVDRFELDPSKPARTYSTGNRQKVALIAAFATRAPLLVLDEPTSGLDPLMEREFRTAVRSARDRGQTVFLSSHQLAEVEAVCDRVAILRAGHLADVATMSGLRALHRSEVTVSYTGPAPALAVVPGVEAITETGEGQLRFTLTGPPAPALRSLAAAGVTALAVREPSLEEVFLDYYGTENGR</sequence>
<keyword evidence="5 8" id="KW-0067">ATP-binding</keyword>
<comment type="subcellular location">
    <subcellularLocation>
        <location evidence="1">Cell membrane</location>
        <topology evidence="1">Peripheral membrane protein</topology>
    </subcellularLocation>
</comment>
<evidence type="ECO:0000256" key="4">
    <source>
        <dbReference type="ARBA" id="ARBA00022741"/>
    </source>
</evidence>
<dbReference type="SMART" id="SM00382">
    <property type="entry name" value="AAA"/>
    <property type="match status" value="1"/>
</dbReference>
<dbReference type="SUPFAM" id="SSF52540">
    <property type="entry name" value="P-loop containing nucleoside triphosphate hydrolases"/>
    <property type="match status" value="1"/>
</dbReference>
<evidence type="ECO:0000313" key="8">
    <source>
        <dbReference type="EMBL" id="SNY25701.1"/>
    </source>
</evidence>
<keyword evidence="6" id="KW-0046">Antibiotic resistance</keyword>
<dbReference type="CDD" id="cd03230">
    <property type="entry name" value="ABC_DR_subfamily_A"/>
    <property type="match status" value="1"/>
</dbReference>
<keyword evidence="9" id="KW-1185">Reference proteome</keyword>
<dbReference type="GO" id="GO:0005524">
    <property type="term" value="F:ATP binding"/>
    <property type="evidence" value="ECO:0007669"/>
    <property type="project" value="UniProtKB-KW"/>
</dbReference>
<dbReference type="PANTHER" id="PTHR42711:SF5">
    <property type="entry name" value="ABC TRANSPORTER ATP-BINDING PROTEIN NATA"/>
    <property type="match status" value="1"/>
</dbReference>
<comment type="similarity">
    <text evidence="2">Belongs to the ABC transporter superfamily.</text>
</comment>
<organism evidence="8 9">
    <name type="scientific">Paractinoplanes atraurantiacus</name>
    <dbReference type="NCBI Taxonomy" id="1036182"/>
    <lineage>
        <taxon>Bacteria</taxon>
        <taxon>Bacillati</taxon>
        <taxon>Actinomycetota</taxon>
        <taxon>Actinomycetes</taxon>
        <taxon>Micromonosporales</taxon>
        <taxon>Micromonosporaceae</taxon>
        <taxon>Paractinoplanes</taxon>
    </lineage>
</organism>
<dbReference type="RefSeq" id="WP_097319131.1">
    <property type="nucleotide sequence ID" value="NZ_OBDY01000002.1"/>
</dbReference>
<dbReference type="InterPro" id="IPR003439">
    <property type="entry name" value="ABC_transporter-like_ATP-bd"/>
</dbReference>
<dbReference type="EMBL" id="OBDY01000002">
    <property type="protein sequence ID" value="SNY25701.1"/>
    <property type="molecule type" value="Genomic_DNA"/>
</dbReference>
<reference evidence="8 9" key="1">
    <citation type="submission" date="2017-09" db="EMBL/GenBank/DDBJ databases">
        <authorList>
            <person name="Ehlers B."/>
            <person name="Leendertz F.H."/>
        </authorList>
    </citation>
    <scope>NUCLEOTIDE SEQUENCE [LARGE SCALE GENOMIC DNA]</scope>
    <source>
        <strain evidence="8 9">CGMCC 4.6857</strain>
    </source>
</reference>
<evidence type="ECO:0000256" key="2">
    <source>
        <dbReference type="ARBA" id="ARBA00005417"/>
    </source>
</evidence>
<gene>
    <name evidence="8" type="ORF">SAMN05421748_102393</name>
</gene>
<keyword evidence="3" id="KW-0813">Transport</keyword>
<proteinExistence type="inferred from homology"/>
<dbReference type="Proteomes" id="UP000219612">
    <property type="component" value="Unassembled WGS sequence"/>
</dbReference>
<dbReference type="AlphaFoldDB" id="A0A285GTQ8"/>
<evidence type="ECO:0000256" key="5">
    <source>
        <dbReference type="ARBA" id="ARBA00022840"/>
    </source>
</evidence>
<evidence type="ECO:0000313" key="9">
    <source>
        <dbReference type="Proteomes" id="UP000219612"/>
    </source>
</evidence>
<dbReference type="GO" id="GO:0046677">
    <property type="term" value="P:response to antibiotic"/>
    <property type="evidence" value="ECO:0007669"/>
    <property type="project" value="UniProtKB-KW"/>
</dbReference>
<dbReference type="InterPro" id="IPR027417">
    <property type="entry name" value="P-loop_NTPase"/>
</dbReference>
<keyword evidence="4" id="KW-0547">Nucleotide-binding</keyword>
<dbReference type="GO" id="GO:0016887">
    <property type="term" value="F:ATP hydrolysis activity"/>
    <property type="evidence" value="ECO:0007669"/>
    <property type="project" value="InterPro"/>
</dbReference>
<dbReference type="PANTHER" id="PTHR42711">
    <property type="entry name" value="ABC TRANSPORTER ATP-BINDING PROTEIN"/>
    <property type="match status" value="1"/>
</dbReference>
<accession>A0A285GTQ8</accession>
<dbReference type="InterPro" id="IPR003593">
    <property type="entry name" value="AAA+_ATPase"/>
</dbReference>
<evidence type="ECO:0000256" key="3">
    <source>
        <dbReference type="ARBA" id="ARBA00022448"/>
    </source>
</evidence>
<evidence type="ECO:0000256" key="1">
    <source>
        <dbReference type="ARBA" id="ARBA00004202"/>
    </source>
</evidence>
<dbReference type="InterPro" id="IPR050763">
    <property type="entry name" value="ABC_transporter_ATP-binding"/>
</dbReference>
<dbReference type="GO" id="GO:0005886">
    <property type="term" value="C:plasma membrane"/>
    <property type="evidence" value="ECO:0007669"/>
    <property type="project" value="UniProtKB-SubCell"/>
</dbReference>
<dbReference type="Gene3D" id="3.40.50.300">
    <property type="entry name" value="P-loop containing nucleotide triphosphate hydrolases"/>
    <property type="match status" value="1"/>
</dbReference>
<dbReference type="Pfam" id="PF00005">
    <property type="entry name" value="ABC_tran"/>
    <property type="match status" value="1"/>
</dbReference>
<dbReference type="PROSITE" id="PS50893">
    <property type="entry name" value="ABC_TRANSPORTER_2"/>
    <property type="match status" value="1"/>
</dbReference>
<evidence type="ECO:0000259" key="7">
    <source>
        <dbReference type="PROSITE" id="PS50893"/>
    </source>
</evidence>
<name>A0A285GTQ8_9ACTN</name>